<gene>
    <name evidence="1" type="ORF">S01H1_81097</name>
</gene>
<organism evidence="1">
    <name type="scientific">marine sediment metagenome</name>
    <dbReference type="NCBI Taxonomy" id="412755"/>
    <lineage>
        <taxon>unclassified sequences</taxon>
        <taxon>metagenomes</taxon>
        <taxon>ecological metagenomes</taxon>
    </lineage>
</organism>
<comment type="caution">
    <text evidence="1">The sequence shown here is derived from an EMBL/GenBank/DDBJ whole genome shotgun (WGS) entry which is preliminary data.</text>
</comment>
<sequence length="42" mass="5073">EIFLPLRNTLSLGLVPVPWIRFRTRMFRRFDLSRFSFCSLIA</sequence>
<reference evidence="1" key="1">
    <citation type="journal article" date="2014" name="Front. Microbiol.">
        <title>High frequency of phylogenetically diverse reductive dehalogenase-homologous genes in deep subseafloor sedimentary metagenomes.</title>
        <authorList>
            <person name="Kawai M."/>
            <person name="Futagami T."/>
            <person name="Toyoda A."/>
            <person name="Takaki Y."/>
            <person name="Nishi S."/>
            <person name="Hori S."/>
            <person name="Arai W."/>
            <person name="Tsubouchi T."/>
            <person name="Morono Y."/>
            <person name="Uchiyama I."/>
            <person name="Ito T."/>
            <person name="Fujiyama A."/>
            <person name="Inagaki F."/>
            <person name="Takami H."/>
        </authorList>
    </citation>
    <scope>NUCLEOTIDE SEQUENCE</scope>
    <source>
        <strain evidence="1">Expedition CK06-06</strain>
    </source>
</reference>
<name>X0ZVC3_9ZZZZ</name>
<evidence type="ECO:0000313" key="1">
    <source>
        <dbReference type="EMBL" id="GAG52026.1"/>
    </source>
</evidence>
<protein>
    <submittedName>
        <fullName evidence="1">Uncharacterized protein</fullName>
    </submittedName>
</protein>
<feature type="non-terminal residue" evidence="1">
    <location>
        <position position="1"/>
    </location>
</feature>
<dbReference type="EMBL" id="BARS01054842">
    <property type="protein sequence ID" value="GAG52026.1"/>
    <property type="molecule type" value="Genomic_DNA"/>
</dbReference>
<dbReference type="AlphaFoldDB" id="X0ZVC3"/>
<accession>X0ZVC3</accession>
<proteinExistence type="predicted"/>